<feature type="non-terminal residue" evidence="2">
    <location>
        <position position="335"/>
    </location>
</feature>
<dbReference type="EMBL" id="UINC01112019">
    <property type="protein sequence ID" value="SVC80652.1"/>
    <property type="molecule type" value="Genomic_DNA"/>
</dbReference>
<feature type="domain" description="PKD/Chitinase" evidence="1">
    <location>
        <begin position="19"/>
        <end position="101"/>
    </location>
</feature>
<organism evidence="2">
    <name type="scientific">marine metagenome</name>
    <dbReference type="NCBI Taxonomy" id="408172"/>
    <lineage>
        <taxon>unclassified sequences</taxon>
        <taxon>metagenomes</taxon>
        <taxon>ecological metagenomes</taxon>
    </lineage>
</organism>
<sequence>AEGLAVYYERQLDNQAPVATIESITPSTALPGTPIVMNGSAVDSDGEIIDYLWNSSKDGNLSNERIFTVSNLTLGLHVITFSAQDNEGRWSKEVSANIGVGDFPEATIDSVSGCDLSSVCVISEGVTIEFDGSAASTASNDTEIIGYHWSSDIDGNLSDQMSFTTSGLSLGPHTITFRAVNDIGFWSANATVSLLINGVPVSDIISADPNPVQPGEDIFLIASGNDPDGGSLTYIWSSDTLLFANNQNLYESQDNGSKIVTSESDVGEHDIYLRVVDSYGISSESSMVTVQILSPPLVSAQCDTEASLEQDLLFNAIASDKDGSIVRYEWDFDSA</sequence>
<feature type="domain" description="PKD/Chitinase" evidence="1">
    <location>
        <begin position="201"/>
        <end position="293"/>
    </location>
</feature>
<feature type="domain" description="PKD/Chitinase" evidence="1">
    <location>
        <begin position="125"/>
        <end position="199"/>
    </location>
</feature>
<accession>A0A382Q826</accession>
<dbReference type="InterPro" id="IPR013783">
    <property type="entry name" value="Ig-like_fold"/>
</dbReference>
<dbReference type="Gene3D" id="2.60.40.10">
    <property type="entry name" value="Immunoglobulins"/>
    <property type="match status" value="2"/>
</dbReference>
<evidence type="ECO:0000313" key="2">
    <source>
        <dbReference type="EMBL" id="SVC80652.1"/>
    </source>
</evidence>
<dbReference type="SUPFAM" id="SSF49299">
    <property type="entry name" value="PKD domain"/>
    <property type="match status" value="3"/>
</dbReference>
<feature type="non-terminal residue" evidence="2">
    <location>
        <position position="1"/>
    </location>
</feature>
<protein>
    <recommendedName>
        <fullName evidence="1">PKD/Chitinase domain-containing protein</fullName>
    </recommendedName>
</protein>
<dbReference type="SMART" id="SM00089">
    <property type="entry name" value="PKD"/>
    <property type="match status" value="3"/>
</dbReference>
<evidence type="ECO:0000259" key="1">
    <source>
        <dbReference type="SMART" id="SM00089"/>
    </source>
</evidence>
<proteinExistence type="predicted"/>
<gene>
    <name evidence="2" type="ORF">METZ01_LOCUS333506</name>
</gene>
<name>A0A382Q826_9ZZZZ</name>
<dbReference type="AlphaFoldDB" id="A0A382Q826"/>
<dbReference type="InterPro" id="IPR022409">
    <property type="entry name" value="PKD/Chitinase_dom"/>
</dbReference>
<dbReference type="InterPro" id="IPR035986">
    <property type="entry name" value="PKD_dom_sf"/>
</dbReference>
<reference evidence="2" key="1">
    <citation type="submission" date="2018-05" db="EMBL/GenBank/DDBJ databases">
        <authorList>
            <person name="Lanie J.A."/>
            <person name="Ng W.-L."/>
            <person name="Kazmierczak K.M."/>
            <person name="Andrzejewski T.M."/>
            <person name="Davidsen T.M."/>
            <person name="Wayne K.J."/>
            <person name="Tettelin H."/>
            <person name="Glass J.I."/>
            <person name="Rusch D."/>
            <person name="Podicherti R."/>
            <person name="Tsui H.-C.T."/>
            <person name="Winkler M.E."/>
        </authorList>
    </citation>
    <scope>NUCLEOTIDE SEQUENCE</scope>
</reference>